<accession>A0A8S8ZWK3</accession>
<dbReference type="Proteomes" id="UP000433876">
    <property type="component" value="Unassembled WGS sequence"/>
</dbReference>
<sequence>MTVKAKALEKATYISNDDIVRHLEGIKKLEANTDLIGLTRHREIVEMQLKEEKEKEKDEDTRNQKKIDALKASLENLEAEREKLLTLAGYPATEA</sequence>
<feature type="coiled-coil region" evidence="1">
    <location>
        <begin position="60"/>
        <end position="87"/>
    </location>
</feature>
<comment type="caution">
    <text evidence="2">The sequence shown here is derived from an EMBL/GenBank/DDBJ whole genome shotgun (WGS) entry which is preliminary data.</text>
</comment>
<evidence type="ECO:0000256" key="1">
    <source>
        <dbReference type="SAM" id="Coils"/>
    </source>
</evidence>
<evidence type="ECO:0000313" key="3">
    <source>
        <dbReference type="Proteomes" id="UP000433876"/>
    </source>
</evidence>
<proteinExistence type="predicted"/>
<name>A0A8S8ZWK3_SORMA</name>
<keyword evidence="1" id="KW-0175">Coiled coil</keyword>
<organism evidence="2 3">
    <name type="scientific">Sordaria macrospora</name>
    <dbReference type="NCBI Taxonomy" id="5147"/>
    <lineage>
        <taxon>Eukaryota</taxon>
        <taxon>Fungi</taxon>
        <taxon>Dikarya</taxon>
        <taxon>Ascomycota</taxon>
        <taxon>Pezizomycotina</taxon>
        <taxon>Sordariomycetes</taxon>
        <taxon>Sordariomycetidae</taxon>
        <taxon>Sordariales</taxon>
        <taxon>Sordariaceae</taxon>
        <taxon>Sordaria</taxon>
    </lineage>
</organism>
<dbReference type="AlphaFoldDB" id="A0A8S8ZWK3"/>
<reference evidence="2 3" key="1">
    <citation type="submission" date="2017-07" db="EMBL/GenBank/DDBJ databases">
        <title>Genome sequence of the Sordaria macrospora wild type strain R19027.</title>
        <authorList>
            <person name="Nowrousian M."/>
            <person name="Teichert I."/>
            <person name="Kueck U."/>
        </authorList>
    </citation>
    <scope>NUCLEOTIDE SEQUENCE [LARGE SCALE GENOMIC DNA]</scope>
    <source>
        <strain evidence="2 3">R19027</strain>
        <tissue evidence="2">Mycelium</tissue>
    </source>
</reference>
<dbReference type="EMBL" id="NMPR01000037">
    <property type="protein sequence ID" value="KAA8633436.1"/>
    <property type="molecule type" value="Genomic_DNA"/>
</dbReference>
<dbReference type="VEuPathDB" id="FungiDB:SMAC_07138"/>
<gene>
    <name evidence="2" type="ORF">SMACR_07138</name>
</gene>
<protein>
    <submittedName>
        <fullName evidence="2">Uncharacterized protein</fullName>
    </submittedName>
</protein>
<evidence type="ECO:0000313" key="2">
    <source>
        <dbReference type="EMBL" id="KAA8633436.1"/>
    </source>
</evidence>